<evidence type="ECO:0000256" key="1">
    <source>
        <dbReference type="SAM" id="MobiDB-lite"/>
    </source>
</evidence>
<keyword evidence="2" id="KW-0812">Transmembrane</keyword>
<evidence type="ECO:0000256" key="2">
    <source>
        <dbReference type="SAM" id="Phobius"/>
    </source>
</evidence>
<feature type="region of interest" description="Disordered" evidence="1">
    <location>
        <begin position="475"/>
        <end position="500"/>
    </location>
</feature>
<dbReference type="PATRIC" id="fig|29290.4.peg.5283"/>
<keyword evidence="2" id="KW-1133">Transmembrane helix</keyword>
<dbReference type="InterPro" id="IPR026467">
    <property type="entry name" value="Ser/Gly_Cys_C_dom"/>
</dbReference>
<dbReference type="Proteomes" id="UP000033423">
    <property type="component" value="Unassembled WGS sequence"/>
</dbReference>
<evidence type="ECO:0000313" key="4">
    <source>
        <dbReference type="Proteomes" id="UP000033423"/>
    </source>
</evidence>
<feature type="transmembrane region" description="Helical" evidence="2">
    <location>
        <begin position="367"/>
        <end position="388"/>
    </location>
</feature>
<sequence>MSFQYIVILFLVLLCTFDANGAIVVSDYEAQLTVVPGESGHFEDVAVTLNITYDTTQMLNNGFKFVGTDKISQVSVRDESGGIEFKVEELRETKISFKFQPIIRGRKEITVNFLISGAVKEGLFSSHINAQWLGNWNIPVNRARYSFMLPDNYRHDSIETNLPYTTTTKPSGKEIVVIEQTPLDSRPLSLEFRPAINGDKLFFLIAFGAISLFMVVISAIRRLTLHQPPVMDALQPTPAEVAFLKKGIKHAVCVALFDLIQRGFLKQAIEKGHILQNIDDKGMKSISNVYDYGMVAFFMRPATLREFFANSAATKAFKKEILNALTRKGCLLGNYDKQSLFSTVLFSGILAVTALVVMGNHLDIDTVAIVLSLAVPVVCMIWAVVFLMSDVKSKRAGNFLSELYDIVNRDNQVLTNSPKYNPLLGYAVAITGMSILEGTMYDSLLGSVSYARAMKPGSSASCSSCGSSFGSGSSSSCSGGGGGGDGGGGGCGGCGGGGGD</sequence>
<organism evidence="3 4">
    <name type="scientific">Candidatus Magnetobacterium bavaricum</name>
    <dbReference type="NCBI Taxonomy" id="29290"/>
    <lineage>
        <taxon>Bacteria</taxon>
        <taxon>Pseudomonadati</taxon>
        <taxon>Nitrospirota</taxon>
        <taxon>Thermodesulfovibrionia</taxon>
        <taxon>Thermodesulfovibrionales</taxon>
        <taxon>Candidatus Magnetobacteriaceae</taxon>
        <taxon>Candidatus Magnetobacterium</taxon>
    </lineage>
</organism>
<gene>
    <name evidence="3" type="ORF">MBAV_003994</name>
</gene>
<reference evidence="3 4" key="1">
    <citation type="submission" date="2015-02" db="EMBL/GenBank/DDBJ databases">
        <title>Single-cell genomics of uncultivated deep-branching MTB reveals a conserved set of magnetosome genes.</title>
        <authorList>
            <person name="Kolinko S."/>
            <person name="Richter M."/>
            <person name="Glockner F.O."/>
            <person name="Brachmann A."/>
            <person name="Schuler D."/>
        </authorList>
    </citation>
    <scope>NUCLEOTIDE SEQUENCE [LARGE SCALE GENOMIC DNA]</scope>
    <source>
        <strain evidence="3">TM-1</strain>
    </source>
</reference>
<keyword evidence="2" id="KW-0472">Membrane</keyword>
<dbReference type="NCBIfam" id="TIGR04222">
    <property type="entry name" value="near_uncomplex"/>
    <property type="match status" value="1"/>
</dbReference>
<comment type="caution">
    <text evidence="3">The sequence shown here is derived from an EMBL/GenBank/DDBJ whole genome shotgun (WGS) entry which is preliminary data.</text>
</comment>
<feature type="transmembrane region" description="Helical" evidence="2">
    <location>
        <begin position="201"/>
        <end position="220"/>
    </location>
</feature>
<accession>A0A0F3GPB3</accession>
<feature type="compositionally biased region" description="Gly residues" evidence="1">
    <location>
        <begin position="478"/>
        <end position="500"/>
    </location>
</feature>
<dbReference type="AlphaFoldDB" id="A0A0F3GPB3"/>
<proteinExistence type="predicted"/>
<keyword evidence="4" id="KW-1185">Reference proteome</keyword>
<evidence type="ECO:0000313" key="3">
    <source>
        <dbReference type="EMBL" id="KJU83799.1"/>
    </source>
</evidence>
<dbReference type="EMBL" id="LACI01001713">
    <property type="protein sequence ID" value="KJU83799.1"/>
    <property type="molecule type" value="Genomic_DNA"/>
</dbReference>
<protein>
    <submittedName>
        <fullName evidence="3">Membrane protein</fullName>
    </submittedName>
</protein>
<name>A0A0F3GPB3_9BACT</name>
<feature type="transmembrane region" description="Helical" evidence="2">
    <location>
        <begin position="340"/>
        <end position="361"/>
    </location>
</feature>